<dbReference type="InterPro" id="IPR003540">
    <property type="entry name" value="ADP-ribosyltransferase"/>
</dbReference>
<evidence type="ECO:0000259" key="1">
    <source>
        <dbReference type="Pfam" id="PF03496"/>
    </source>
</evidence>
<proteinExistence type="predicted"/>
<feature type="non-terminal residue" evidence="2">
    <location>
        <position position="415"/>
    </location>
</feature>
<dbReference type="Proteomes" id="UP000663828">
    <property type="component" value="Unassembled WGS sequence"/>
</dbReference>
<dbReference type="SUPFAM" id="SSF56399">
    <property type="entry name" value="ADP-ribosylation"/>
    <property type="match status" value="1"/>
</dbReference>
<sequence>MEFERSNILKKCIIICWNPNTNGSQTTTEISLNSLFDLVKDIKIFHCIDQCIDFVSDVSEEQICLALCAHNVESLLPLIHDIPQIQSIFIKSENGSNEGLKMNRWTKFKGSFTDIADFCNQFKTNLRKSEHDFASVNFAYSLTNDHQRILDASFMYSQLLKDILLSKEYDDGAKKDFINYLRQQDANQPSRLKDLDVYERNEPPLSSIWWYTKAVLFYDRVNKALRTQDTDTIVHMGVYIQELHREIGKLHKEQQFGRKLRVYRGQLMRVDDFEKLQKNKSGLLSFNNFLSTSKNNEVLLPYADSSYLPDDSVGISFHIEIDPAISSIPFADIHNLSQHKDEEEILFSMHTIFHIDEIIQKSAKSWQVNLTLTDDNDPVLKQVTDYMREQIRIGSIDKSLVYLLIRMGKYNDAEN</sequence>
<comment type="caution">
    <text evidence="2">The sequence shown here is derived from an EMBL/GenBank/DDBJ whole genome shotgun (WGS) entry which is preliminary data.</text>
</comment>
<dbReference type="Pfam" id="PF03496">
    <property type="entry name" value="ADPrib_exo_Tox"/>
    <property type="match status" value="1"/>
</dbReference>
<name>A0A816CIF7_ADIRI</name>
<feature type="domain" description="ADP ribosyltransferase" evidence="1">
    <location>
        <begin position="217"/>
        <end position="362"/>
    </location>
</feature>
<dbReference type="Gene3D" id="3.90.176.10">
    <property type="entry name" value="Toxin ADP-ribosyltransferase, Chain A, domain 1"/>
    <property type="match status" value="1"/>
</dbReference>
<evidence type="ECO:0000313" key="2">
    <source>
        <dbReference type="EMBL" id="CAF1625311.1"/>
    </source>
</evidence>
<evidence type="ECO:0000313" key="3">
    <source>
        <dbReference type="Proteomes" id="UP000663828"/>
    </source>
</evidence>
<organism evidence="2 3">
    <name type="scientific">Adineta ricciae</name>
    <name type="common">Rotifer</name>
    <dbReference type="NCBI Taxonomy" id="249248"/>
    <lineage>
        <taxon>Eukaryota</taxon>
        <taxon>Metazoa</taxon>
        <taxon>Spiralia</taxon>
        <taxon>Gnathifera</taxon>
        <taxon>Rotifera</taxon>
        <taxon>Eurotatoria</taxon>
        <taxon>Bdelloidea</taxon>
        <taxon>Adinetida</taxon>
        <taxon>Adinetidae</taxon>
        <taxon>Adineta</taxon>
    </lineage>
</organism>
<accession>A0A816CIF7</accession>
<protein>
    <recommendedName>
        <fullName evidence="1">ADP ribosyltransferase domain-containing protein</fullName>
    </recommendedName>
</protein>
<dbReference type="EMBL" id="CAJNOR010007911">
    <property type="protein sequence ID" value="CAF1625311.1"/>
    <property type="molecule type" value="Genomic_DNA"/>
</dbReference>
<gene>
    <name evidence="2" type="ORF">XAT740_LOCUS50824</name>
</gene>
<dbReference type="AlphaFoldDB" id="A0A816CIF7"/>
<dbReference type="PROSITE" id="PS51996">
    <property type="entry name" value="TR_MART"/>
    <property type="match status" value="1"/>
</dbReference>
<keyword evidence="3" id="KW-1185">Reference proteome</keyword>
<dbReference type="GO" id="GO:0005576">
    <property type="term" value="C:extracellular region"/>
    <property type="evidence" value="ECO:0007669"/>
    <property type="project" value="InterPro"/>
</dbReference>
<reference evidence="2" key="1">
    <citation type="submission" date="2021-02" db="EMBL/GenBank/DDBJ databases">
        <authorList>
            <person name="Nowell W R."/>
        </authorList>
    </citation>
    <scope>NUCLEOTIDE SEQUENCE</scope>
</reference>